<dbReference type="AlphaFoldDB" id="A0A1Y1VDM9"/>
<evidence type="ECO:0000313" key="2">
    <source>
        <dbReference type="EMBL" id="ORX53441.1"/>
    </source>
</evidence>
<dbReference type="OrthoDB" id="10466257at2759"/>
<keyword evidence="3" id="KW-1185">Reference proteome</keyword>
<keyword evidence="1" id="KW-0175">Coiled coil</keyword>
<feature type="coiled-coil region" evidence="1">
    <location>
        <begin position="309"/>
        <end position="336"/>
    </location>
</feature>
<feature type="coiled-coil region" evidence="1">
    <location>
        <begin position="119"/>
        <end position="153"/>
    </location>
</feature>
<name>A0A1Y1VDM9_9FUNG</name>
<gene>
    <name evidence="2" type="ORF">BCR36DRAFT_369106</name>
</gene>
<reference evidence="2 3" key="1">
    <citation type="submission" date="2016-08" db="EMBL/GenBank/DDBJ databases">
        <title>Genomes of anaerobic fungi encode conserved fungal cellulosomes for biomass hydrolysis.</title>
        <authorList>
            <consortium name="DOE Joint Genome Institute"/>
            <person name="Haitjema C.H."/>
            <person name="Gilmore S.P."/>
            <person name="Henske J.K."/>
            <person name="Solomon K.V."/>
            <person name="De Groot R."/>
            <person name="Kuo A."/>
            <person name="Mondo S.J."/>
            <person name="Salamov A.A."/>
            <person name="Labutti K."/>
            <person name="Zhao Z."/>
            <person name="Chiniquy J."/>
            <person name="Barry K."/>
            <person name="Brewer H.M."/>
            <person name="Purvine S.O."/>
            <person name="Wright A.T."/>
            <person name="Boxma B."/>
            <person name="Van Alen T."/>
            <person name="Hackstein J.H."/>
            <person name="Baker S.E."/>
            <person name="Grigoriev I.V."/>
            <person name="O'Malley M.A."/>
        </authorList>
    </citation>
    <scope>NUCLEOTIDE SEQUENCE [LARGE SCALE GENOMIC DNA]</scope>
    <source>
        <strain evidence="3">finn</strain>
    </source>
</reference>
<proteinExistence type="predicted"/>
<comment type="caution">
    <text evidence="2">The sequence shown here is derived from an EMBL/GenBank/DDBJ whole genome shotgun (WGS) entry which is preliminary data.</text>
</comment>
<protein>
    <submittedName>
        <fullName evidence="2">Uncharacterized protein</fullName>
    </submittedName>
</protein>
<reference evidence="2 3" key="2">
    <citation type="submission" date="2016-08" db="EMBL/GenBank/DDBJ databases">
        <title>Pervasive Adenine N6-methylation of Active Genes in Fungi.</title>
        <authorList>
            <consortium name="DOE Joint Genome Institute"/>
            <person name="Mondo S.J."/>
            <person name="Dannebaum R.O."/>
            <person name="Kuo R.C."/>
            <person name="Labutti K."/>
            <person name="Haridas S."/>
            <person name="Kuo A."/>
            <person name="Salamov A."/>
            <person name="Ahrendt S.R."/>
            <person name="Lipzen A."/>
            <person name="Sullivan W."/>
            <person name="Andreopoulos W.B."/>
            <person name="Clum A."/>
            <person name="Lindquist E."/>
            <person name="Daum C."/>
            <person name="Ramamoorthy G.K."/>
            <person name="Gryganskyi A."/>
            <person name="Culley D."/>
            <person name="Magnuson J.K."/>
            <person name="James T.Y."/>
            <person name="O'Malley M.A."/>
            <person name="Stajich J.E."/>
            <person name="Spatafora J.W."/>
            <person name="Visel A."/>
            <person name="Grigoriev I.V."/>
        </authorList>
    </citation>
    <scope>NUCLEOTIDE SEQUENCE [LARGE SCALE GENOMIC DNA]</scope>
    <source>
        <strain evidence="3">finn</strain>
    </source>
</reference>
<organism evidence="2 3">
    <name type="scientific">Piromyces finnis</name>
    <dbReference type="NCBI Taxonomy" id="1754191"/>
    <lineage>
        <taxon>Eukaryota</taxon>
        <taxon>Fungi</taxon>
        <taxon>Fungi incertae sedis</taxon>
        <taxon>Chytridiomycota</taxon>
        <taxon>Chytridiomycota incertae sedis</taxon>
        <taxon>Neocallimastigomycetes</taxon>
        <taxon>Neocallimastigales</taxon>
        <taxon>Neocallimastigaceae</taxon>
        <taxon>Piromyces</taxon>
    </lineage>
</organism>
<dbReference type="EMBL" id="MCFH01000013">
    <property type="protein sequence ID" value="ORX53441.1"/>
    <property type="molecule type" value="Genomic_DNA"/>
</dbReference>
<sequence>MKDATLFTEKTINSSILTIYENLIEMINISIYFDSLDNKEEENKIDNPLKYPRSGIKDIEDEVSKDVDFLNGICNSNNLSILSNKNCGNILSKDLTALVNLEKNENKKDTTQKNQKIDLEPLTEKIKKWNQEIENLRHEHDILKAQYKYADQDEDDNTQVLHSLYTLSQHLATYIESFNLRFPLEIESWIYTNPNINDQVYSAELGNVISRIKKLMKTYHQIIDNIANTRSSYEKLISKPNTTIPPISTIKKETSISEDYILDSISSSLASPISPFSNSYTLYQSKENLTLSHSFNQLNKTTLGGRINIDSEIKEIQQMENELQQSIDILMKSKERRIKNNPNLMQIELQSLSQSSSPSNLSLSSINTPISSKIHSSSNLDITDSNSKTKVINDNNNNTLSNTEKENNDVIIIEDSMDLE</sequence>
<dbReference type="Proteomes" id="UP000193719">
    <property type="component" value="Unassembled WGS sequence"/>
</dbReference>
<accession>A0A1Y1VDM9</accession>
<evidence type="ECO:0000313" key="3">
    <source>
        <dbReference type="Proteomes" id="UP000193719"/>
    </source>
</evidence>
<evidence type="ECO:0000256" key="1">
    <source>
        <dbReference type="SAM" id="Coils"/>
    </source>
</evidence>